<accession>A0AAU8CJ40</accession>
<dbReference type="SUPFAM" id="SSF52266">
    <property type="entry name" value="SGNH hydrolase"/>
    <property type="match status" value="1"/>
</dbReference>
<dbReference type="EMBL" id="CP159253">
    <property type="protein sequence ID" value="XCG46704.1"/>
    <property type="molecule type" value="Genomic_DNA"/>
</dbReference>
<organism evidence="1">
    <name type="scientific">Mesorhizobium sp. WSM2240</name>
    <dbReference type="NCBI Taxonomy" id="3228851"/>
    <lineage>
        <taxon>Bacteria</taxon>
        <taxon>Pseudomonadati</taxon>
        <taxon>Pseudomonadota</taxon>
        <taxon>Alphaproteobacteria</taxon>
        <taxon>Hyphomicrobiales</taxon>
        <taxon>Phyllobacteriaceae</taxon>
        <taxon>Mesorhizobium</taxon>
    </lineage>
</organism>
<sequence>MIGLSLGLGLVRRKARRAVRALQVVGTRGESYTSEVGARGSTNNRNFARTRHYIGNADVSELRLAFQGYYLGATGEVDATSPYTVRFNVEYNGMSVQGFFGGQRDGVVNPGEPCLISDAVLPATFGLEVFPKGAEVWIRAERDFAVGANAMFHRTAAYQTPVPNERYLQGGVGSTTLNQLDTTGYPAASGGWTAVTHVWLPLCILGRPVTPMMAAGIIGASIEFGEDDNAGDGSPDCNGGGYMRRALFDVKAARLTLAKGGETAKIFVESNAKRLIAMQYVTHAFAGHGGNDYSTGETVEATITRFEQTWALLKGAGIYHVEQISLSPKTNSTDGWATVGNQTPREGFETGGSWRSYARTQIAAAIESDPNLDGFLDLEDAQVDATFRDRWKAASTADGTHPNSGMHIAMATQNTAHLETLRLAYEG</sequence>
<dbReference type="RefSeq" id="WP_353645758.1">
    <property type="nucleotide sequence ID" value="NZ_CP159253.1"/>
</dbReference>
<dbReference type="GO" id="GO:0016788">
    <property type="term" value="F:hydrolase activity, acting on ester bonds"/>
    <property type="evidence" value="ECO:0007669"/>
    <property type="project" value="UniProtKB-ARBA"/>
</dbReference>
<dbReference type="AlphaFoldDB" id="A0AAU8CJ40"/>
<gene>
    <name evidence="1" type="ORF">ABVK50_15395</name>
</gene>
<dbReference type="InterPro" id="IPR036514">
    <property type="entry name" value="SGNH_hydro_sf"/>
</dbReference>
<proteinExistence type="predicted"/>
<protein>
    <submittedName>
        <fullName evidence="1">Uncharacterized protein</fullName>
    </submittedName>
</protein>
<dbReference type="Gene3D" id="3.40.50.1110">
    <property type="entry name" value="SGNH hydrolase"/>
    <property type="match status" value="1"/>
</dbReference>
<reference evidence="1" key="1">
    <citation type="submission" date="2024-06" db="EMBL/GenBank/DDBJ databases">
        <title>Mesorhizobium karijinii sp. nov., a symbiont of the iconic Swainsona formosa from arid Australia.</title>
        <authorList>
            <person name="Hill Y.J."/>
            <person name="Watkin E.L.J."/>
            <person name="O'Hara G.W."/>
            <person name="Terpolilli J."/>
            <person name="Tye M.L."/>
            <person name="Kohlmeier M.G."/>
        </authorList>
    </citation>
    <scope>NUCLEOTIDE SEQUENCE</scope>
    <source>
        <strain evidence="1">WSM2240</strain>
    </source>
</reference>
<name>A0AAU8CJ40_9HYPH</name>
<evidence type="ECO:0000313" key="1">
    <source>
        <dbReference type="EMBL" id="XCG46704.1"/>
    </source>
</evidence>